<proteinExistence type="predicted"/>
<evidence type="ECO:0000256" key="1">
    <source>
        <dbReference type="SAM" id="MobiDB-lite"/>
    </source>
</evidence>
<comment type="caution">
    <text evidence="2">The sequence shown here is derived from an EMBL/GenBank/DDBJ whole genome shotgun (WGS) entry which is preliminary data.</text>
</comment>
<dbReference type="RefSeq" id="WP_273440849.1">
    <property type="nucleotide sequence ID" value="NZ_PKUN01000030.1"/>
</dbReference>
<dbReference type="AlphaFoldDB" id="A0A2N6CRX0"/>
<gene>
    <name evidence="2" type="ORF">C0630_17970</name>
</gene>
<protein>
    <submittedName>
        <fullName evidence="2">Uncharacterized protein</fullName>
    </submittedName>
</protein>
<sequence length="113" mass="12056">MVSPISNDKLLPPNSDRNGTATSKRPSGERNGTPNTTITRPTDDTVELSNTSRLANQEIPPTKNSGAINSAAEARELVIRIREQIETAGSQAMKSHGQLEKGGLTLLLESYAA</sequence>
<feature type="compositionally biased region" description="Polar residues" evidence="1">
    <location>
        <begin position="15"/>
        <end position="40"/>
    </location>
</feature>
<evidence type="ECO:0000313" key="3">
    <source>
        <dbReference type="Proteomes" id="UP000235015"/>
    </source>
</evidence>
<dbReference type="Proteomes" id="UP000235015">
    <property type="component" value="Unassembled WGS sequence"/>
</dbReference>
<accession>A0A2N6CRX0</accession>
<name>A0A2N6CRX0_9GAMM</name>
<dbReference type="EMBL" id="PKUN01000030">
    <property type="protein sequence ID" value="PLX59805.1"/>
    <property type="molecule type" value="Genomic_DNA"/>
</dbReference>
<reference evidence="2 3" key="1">
    <citation type="submission" date="2017-11" db="EMBL/GenBank/DDBJ databases">
        <title>Genome-resolved metagenomics identifies genetic mobility, metabolic interactions, and unexpected diversity in perchlorate-reducing communities.</title>
        <authorList>
            <person name="Barnum T.P."/>
            <person name="Figueroa I.A."/>
            <person name="Carlstrom C.I."/>
            <person name="Lucas L.N."/>
            <person name="Engelbrektson A.L."/>
            <person name="Coates J.D."/>
        </authorList>
    </citation>
    <scope>NUCLEOTIDE SEQUENCE [LARGE SCALE GENOMIC DNA]</scope>
    <source>
        <strain evidence="2">BM301</strain>
    </source>
</reference>
<evidence type="ECO:0000313" key="2">
    <source>
        <dbReference type="EMBL" id="PLX59805.1"/>
    </source>
</evidence>
<organism evidence="2 3">
    <name type="scientific">Sedimenticola selenatireducens</name>
    <dbReference type="NCBI Taxonomy" id="191960"/>
    <lineage>
        <taxon>Bacteria</taxon>
        <taxon>Pseudomonadati</taxon>
        <taxon>Pseudomonadota</taxon>
        <taxon>Gammaproteobacteria</taxon>
        <taxon>Chromatiales</taxon>
        <taxon>Sedimenticolaceae</taxon>
        <taxon>Sedimenticola</taxon>
    </lineage>
</organism>
<feature type="region of interest" description="Disordered" evidence="1">
    <location>
        <begin position="1"/>
        <end position="68"/>
    </location>
</feature>